<evidence type="ECO:0000256" key="1">
    <source>
        <dbReference type="ARBA" id="ARBA00000085"/>
    </source>
</evidence>
<gene>
    <name evidence="4" type="ORF">ACFQDM_11730</name>
</gene>
<dbReference type="CDD" id="cd00082">
    <property type="entry name" value="HisKA"/>
    <property type="match status" value="1"/>
</dbReference>
<dbReference type="InterPro" id="IPR036097">
    <property type="entry name" value="HisK_dim/P_sf"/>
</dbReference>
<evidence type="ECO:0000256" key="2">
    <source>
        <dbReference type="ARBA" id="ARBA00012438"/>
    </source>
</evidence>
<name>A0ABW1SBX1_9PROT</name>
<reference evidence="5" key="1">
    <citation type="journal article" date="2019" name="Int. J. Syst. Evol. Microbiol.">
        <title>The Global Catalogue of Microorganisms (GCM) 10K type strain sequencing project: providing services to taxonomists for standard genome sequencing and annotation.</title>
        <authorList>
            <consortium name="The Broad Institute Genomics Platform"/>
            <consortium name="The Broad Institute Genome Sequencing Center for Infectious Disease"/>
            <person name="Wu L."/>
            <person name="Ma J."/>
        </authorList>
    </citation>
    <scope>NUCLEOTIDE SEQUENCE [LARGE SCALE GENOMIC DNA]</scope>
    <source>
        <strain evidence="5">CGMCC-1.15741</strain>
    </source>
</reference>
<keyword evidence="4" id="KW-0808">Transferase</keyword>
<keyword evidence="5" id="KW-1185">Reference proteome</keyword>
<dbReference type="GO" id="GO:0016301">
    <property type="term" value="F:kinase activity"/>
    <property type="evidence" value="ECO:0007669"/>
    <property type="project" value="UniProtKB-KW"/>
</dbReference>
<evidence type="ECO:0000313" key="5">
    <source>
        <dbReference type="Proteomes" id="UP001596303"/>
    </source>
</evidence>
<comment type="caution">
    <text evidence="4">The sequence shown here is derived from an EMBL/GenBank/DDBJ whole genome shotgun (WGS) entry which is preliminary data.</text>
</comment>
<comment type="catalytic activity">
    <reaction evidence="1">
        <text>ATP + protein L-histidine = ADP + protein N-phospho-L-histidine.</text>
        <dbReference type="EC" id="2.7.13.3"/>
    </reaction>
</comment>
<organism evidence="4 5">
    <name type="scientific">Ponticaulis profundi</name>
    <dbReference type="NCBI Taxonomy" id="2665222"/>
    <lineage>
        <taxon>Bacteria</taxon>
        <taxon>Pseudomonadati</taxon>
        <taxon>Pseudomonadota</taxon>
        <taxon>Alphaproteobacteria</taxon>
        <taxon>Hyphomonadales</taxon>
        <taxon>Hyphomonadaceae</taxon>
        <taxon>Ponticaulis</taxon>
    </lineage>
</organism>
<accession>A0ABW1SBX1</accession>
<evidence type="ECO:0000259" key="3">
    <source>
        <dbReference type="SMART" id="SM00388"/>
    </source>
</evidence>
<dbReference type="RefSeq" id="WP_377379251.1">
    <property type="nucleotide sequence ID" value="NZ_JBHSSW010000013.1"/>
</dbReference>
<keyword evidence="4" id="KW-0418">Kinase</keyword>
<proteinExistence type="predicted"/>
<dbReference type="Proteomes" id="UP001596303">
    <property type="component" value="Unassembled WGS sequence"/>
</dbReference>
<dbReference type="Pfam" id="PF00512">
    <property type="entry name" value="HisKA"/>
    <property type="match status" value="1"/>
</dbReference>
<sequence length="133" mass="15472">MQNALPKTASNPDTVSRLRYERERCARLEAERLLEIKSRELFEANRILEQTLQKERRLAELQMEFVNAISHEFRTPLTIIDGAAGRISKLTDCENSVSIHKKCESIQSAIQRLTRLIDRCLSVTEYLPRTKRD</sequence>
<dbReference type="SUPFAM" id="SSF47384">
    <property type="entry name" value="Homodimeric domain of signal transducing histidine kinase"/>
    <property type="match status" value="1"/>
</dbReference>
<dbReference type="InterPro" id="IPR003661">
    <property type="entry name" value="HisK_dim/P_dom"/>
</dbReference>
<dbReference type="Gene3D" id="1.10.287.130">
    <property type="match status" value="1"/>
</dbReference>
<dbReference type="SMART" id="SM00388">
    <property type="entry name" value="HisKA"/>
    <property type="match status" value="1"/>
</dbReference>
<protein>
    <recommendedName>
        <fullName evidence="2">histidine kinase</fullName>
        <ecNumber evidence="2">2.7.13.3</ecNumber>
    </recommendedName>
</protein>
<dbReference type="EMBL" id="JBHSSW010000013">
    <property type="protein sequence ID" value="MFC6198756.1"/>
    <property type="molecule type" value="Genomic_DNA"/>
</dbReference>
<feature type="domain" description="Signal transduction histidine kinase dimerisation/phosphoacceptor" evidence="3">
    <location>
        <begin position="61"/>
        <end position="129"/>
    </location>
</feature>
<evidence type="ECO:0000313" key="4">
    <source>
        <dbReference type="EMBL" id="MFC6198756.1"/>
    </source>
</evidence>
<dbReference type="EC" id="2.7.13.3" evidence="2"/>